<dbReference type="PROSITE" id="PS50110">
    <property type="entry name" value="RESPONSE_REGULATORY"/>
    <property type="match status" value="1"/>
</dbReference>
<comment type="caution">
    <text evidence="9">The sequence shown here is derived from an EMBL/GenBank/DDBJ whole genome shotgun (WGS) entry which is preliminary data.</text>
</comment>
<evidence type="ECO:0000256" key="4">
    <source>
        <dbReference type="ARBA" id="ARBA00023125"/>
    </source>
</evidence>
<protein>
    <submittedName>
        <fullName evidence="9">Response regulator</fullName>
    </submittedName>
</protein>
<keyword evidence="1 6" id="KW-0597">Phosphoprotein</keyword>
<name>A0AAJ1MIA8_9SPIO</name>
<dbReference type="SMART" id="SM00448">
    <property type="entry name" value="REC"/>
    <property type="match status" value="1"/>
</dbReference>
<dbReference type="InterPro" id="IPR001789">
    <property type="entry name" value="Sig_transdc_resp-reg_receiver"/>
</dbReference>
<dbReference type="GO" id="GO:0005829">
    <property type="term" value="C:cytosol"/>
    <property type="evidence" value="ECO:0007669"/>
    <property type="project" value="TreeGrafter"/>
</dbReference>
<dbReference type="Pfam" id="PF00072">
    <property type="entry name" value="Response_reg"/>
    <property type="match status" value="1"/>
</dbReference>
<evidence type="ECO:0000313" key="9">
    <source>
        <dbReference type="EMBL" id="MDC7225272.1"/>
    </source>
</evidence>
<gene>
    <name evidence="9" type="ORF">PQJ61_00750</name>
</gene>
<evidence type="ECO:0000313" key="10">
    <source>
        <dbReference type="Proteomes" id="UP001221217"/>
    </source>
</evidence>
<keyword evidence="7" id="KW-0175">Coiled coil</keyword>
<reference evidence="9 10" key="1">
    <citation type="submission" date="2022-12" db="EMBL/GenBank/DDBJ databases">
        <title>Metagenome assembled genome from gulf of manar.</title>
        <authorList>
            <person name="Kohli P."/>
            <person name="Pk S."/>
            <person name="Venkata Ramana C."/>
            <person name="Sasikala C."/>
        </authorList>
    </citation>
    <scope>NUCLEOTIDE SEQUENCE [LARGE SCALE GENOMIC DNA]</scope>
    <source>
        <strain evidence="9">JB008</strain>
    </source>
</reference>
<dbReference type="InterPro" id="IPR039420">
    <property type="entry name" value="WalR-like"/>
</dbReference>
<keyword evidence="5" id="KW-0804">Transcription</keyword>
<feature type="modified residue" description="4-aspartylphosphate" evidence="6">
    <location>
        <position position="54"/>
    </location>
</feature>
<dbReference type="Gene3D" id="3.40.50.2300">
    <property type="match status" value="1"/>
</dbReference>
<keyword evidence="2" id="KW-0902">Two-component regulatory system</keyword>
<sequence length="243" mass="28174">MEKTRILIADDEPVNLEFFDVTLGKLGFDVYKAEDGYETLEKVKEINPDLIILDNIMPNLSGWKVTSLLKESEEYKEYRDIPIIMLSAMDKVRDKVEGFELGVEDYITEPFNFSEVYARIRAVLRNRVLKEQVLSREKRLSTVESMNDSLKYFTRHIKEPMAELNRLSTEIDLDDKEAVHTLIARVSKESEEALAAIEGLEEEIQELEQTADNDFHGSALNDLEEKFKKRYKALKEESLNEEA</sequence>
<keyword evidence="4" id="KW-0238">DNA-binding</keyword>
<dbReference type="GO" id="GO:0000976">
    <property type="term" value="F:transcription cis-regulatory region binding"/>
    <property type="evidence" value="ECO:0007669"/>
    <property type="project" value="TreeGrafter"/>
</dbReference>
<evidence type="ECO:0000259" key="8">
    <source>
        <dbReference type="PROSITE" id="PS50110"/>
    </source>
</evidence>
<dbReference type="GO" id="GO:0006355">
    <property type="term" value="P:regulation of DNA-templated transcription"/>
    <property type="evidence" value="ECO:0007669"/>
    <property type="project" value="TreeGrafter"/>
</dbReference>
<dbReference type="GO" id="GO:0000156">
    <property type="term" value="F:phosphorelay response regulator activity"/>
    <property type="evidence" value="ECO:0007669"/>
    <property type="project" value="TreeGrafter"/>
</dbReference>
<accession>A0AAJ1MIA8</accession>
<dbReference type="GO" id="GO:0032993">
    <property type="term" value="C:protein-DNA complex"/>
    <property type="evidence" value="ECO:0007669"/>
    <property type="project" value="TreeGrafter"/>
</dbReference>
<dbReference type="AlphaFoldDB" id="A0AAJ1MIA8"/>
<evidence type="ECO:0000256" key="3">
    <source>
        <dbReference type="ARBA" id="ARBA00023015"/>
    </source>
</evidence>
<keyword evidence="3" id="KW-0805">Transcription regulation</keyword>
<evidence type="ECO:0000256" key="6">
    <source>
        <dbReference type="PROSITE-ProRule" id="PRU00169"/>
    </source>
</evidence>
<evidence type="ECO:0000256" key="5">
    <source>
        <dbReference type="ARBA" id="ARBA00023163"/>
    </source>
</evidence>
<feature type="domain" description="Response regulatory" evidence="8">
    <location>
        <begin position="5"/>
        <end position="124"/>
    </location>
</feature>
<evidence type="ECO:0000256" key="2">
    <source>
        <dbReference type="ARBA" id="ARBA00023012"/>
    </source>
</evidence>
<dbReference type="PANTHER" id="PTHR48111:SF1">
    <property type="entry name" value="TWO-COMPONENT RESPONSE REGULATOR ORR33"/>
    <property type="match status" value="1"/>
</dbReference>
<evidence type="ECO:0000256" key="7">
    <source>
        <dbReference type="SAM" id="Coils"/>
    </source>
</evidence>
<dbReference type="SUPFAM" id="SSF52172">
    <property type="entry name" value="CheY-like"/>
    <property type="match status" value="1"/>
</dbReference>
<feature type="coiled-coil region" evidence="7">
    <location>
        <begin position="183"/>
        <end position="217"/>
    </location>
</feature>
<proteinExistence type="predicted"/>
<dbReference type="Proteomes" id="UP001221217">
    <property type="component" value="Unassembled WGS sequence"/>
</dbReference>
<dbReference type="EMBL" id="JAQQAL010000005">
    <property type="protein sequence ID" value="MDC7225272.1"/>
    <property type="molecule type" value="Genomic_DNA"/>
</dbReference>
<evidence type="ECO:0000256" key="1">
    <source>
        <dbReference type="ARBA" id="ARBA00022553"/>
    </source>
</evidence>
<organism evidence="9 10">
    <name type="scientific">Candidatus Thalassospirochaeta sargassi</name>
    <dbReference type="NCBI Taxonomy" id="3119039"/>
    <lineage>
        <taxon>Bacteria</taxon>
        <taxon>Pseudomonadati</taxon>
        <taxon>Spirochaetota</taxon>
        <taxon>Spirochaetia</taxon>
        <taxon>Spirochaetales</taxon>
        <taxon>Spirochaetaceae</taxon>
        <taxon>Candidatus Thalassospirochaeta</taxon>
    </lineage>
</organism>
<dbReference type="PANTHER" id="PTHR48111">
    <property type="entry name" value="REGULATOR OF RPOS"/>
    <property type="match status" value="1"/>
</dbReference>
<dbReference type="InterPro" id="IPR011006">
    <property type="entry name" value="CheY-like_superfamily"/>
</dbReference>